<gene>
    <name evidence="3" type="ORF">SAMN04488694_1517</name>
    <name evidence="2" type="ORF">SAMN05192552_10873</name>
</gene>
<dbReference type="AlphaFoldDB" id="A0A1I0JPU2"/>
<sequence>MAESNPRSWREDMSGRERIRYVVELLEEPTPVQEIADRANVSRATADDELQRLQSDDWVTETTVNGTKAYDLNPVRMLFDEVTNLIEKHSRDELESQLTDLKQEQEELADKYAVQSLNEFREQFAADELSADELRERRNVIATWESINTEIGLVKHALQLYGDVVELSSPKTDSHSALV</sequence>
<dbReference type="RefSeq" id="WP_175542265.1">
    <property type="nucleotide sequence ID" value="NZ_FMZP01000087.1"/>
</dbReference>
<evidence type="ECO:0000313" key="3">
    <source>
        <dbReference type="EMBL" id="SEU11842.1"/>
    </source>
</evidence>
<reference evidence="4 5" key="2">
    <citation type="submission" date="2016-10" db="EMBL/GenBank/DDBJ databases">
        <authorList>
            <person name="Varghese N."/>
            <person name="Submissions S."/>
        </authorList>
    </citation>
    <scope>NUCLEOTIDE SEQUENCE [LARGE SCALE GENOMIC DNA]</scope>
    <source>
        <strain evidence="2 5">CDM_1</strain>
        <strain evidence="4">CDM_6</strain>
    </source>
</reference>
<dbReference type="OrthoDB" id="183382at2157"/>
<dbReference type="SUPFAM" id="SSF46785">
    <property type="entry name" value="Winged helix' DNA-binding domain"/>
    <property type="match status" value="1"/>
</dbReference>
<dbReference type="EMBL" id="FMZP01000087">
    <property type="protein sequence ID" value="SDD97633.1"/>
    <property type="molecule type" value="Genomic_DNA"/>
</dbReference>
<dbReference type="Gene3D" id="1.10.10.10">
    <property type="entry name" value="Winged helix-like DNA-binding domain superfamily/Winged helix DNA-binding domain"/>
    <property type="match status" value="1"/>
</dbReference>
<protein>
    <submittedName>
        <fullName evidence="3">Helix-turn-helix domain of resolvase</fullName>
    </submittedName>
</protein>
<dbReference type="InterPro" id="IPR055766">
    <property type="entry name" value="DUF7342"/>
</dbReference>
<organism evidence="3 4">
    <name type="scientific">Natrinema hispanicum</name>
    <dbReference type="NCBI Taxonomy" id="392421"/>
    <lineage>
        <taxon>Archaea</taxon>
        <taxon>Methanobacteriati</taxon>
        <taxon>Methanobacteriota</taxon>
        <taxon>Stenosarchaea group</taxon>
        <taxon>Halobacteria</taxon>
        <taxon>Halobacteriales</taxon>
        <taxon>Natrialbaceae</taxon>
        <taxon>Natrinema</taxon>
    </lineage>
</organism>
<dbReference type="Proteomes" id="UP000199320">
    <property type="component" value="Unassembled WGS sequence"/>
</dbReference>
<evidence type="ECO:0000313" key="2">
    <source>
        <dbReference type="EMBL" id="SDD97633.1"/>
    </source>
</evidence>
<accession>A0A1I0JPU2</accession>
<keyword evidence="4" id="KW-1185">Reference proteome</keyword>
<reference evidence="3" key="1">
    <citation type="submission" date="2016-10" db="EMBL/GenBank/DDBJ databases">
        <authorList>
            <person name="de Groot N.N."/>
        </authorList>
    </citation>
    <scope>NUCLEOTIDE SEQUENCE [LARGE SCALE GENOMIC DNA]</scope>
    <source>
        <strain evidence="3">CDM_6</strain>
    </source>
</reference>
<proteinExistence type="predicted"/>
<dbReference type="InterPro" id="IPR011991">
    <property type="entry name" value="ArsR-like_HTH"/>
</dbReference>
<dbReference type="InterPro" id="IPR036388">
    <property type="entry name" value="WH-like_DNA-bd_sf"/>
</dbReference>
<dbReference type="Pfam" id="PF24033">
    <property type="entry name" value="DUF7342"/>
    <property type="match status" value="1"/>
</dbReference>
<dbReference type="Proteomes" id="UP000324021">
    <property type="component" value="Unassembled WGS sequence"/>
</dbReference>
<evidence type="ECO:0000313" key="4">
    <source>
        <dbReference type="Proteomes" id="UP000199320"/>
    </source>
</evidence>
<dbReference type="STRING" id="392421.SAMN04488694_1517"/>
<dbReference type="EMBL" id="FOIC01000051">
    <property type="protein sequence ID" value="SEU11842.1"/>
    <property type="molecule type" value="Genomic_DNA"/>
</dbReference>
<keyword evidence="1" id="KW-0175">Coiled coil</keyword>
<dbReference type="CDD" id="cd00090">
    <property type="entry name" value="HTH_ARSR"/>
    <property type="match status" value="1"/>
</dbReference>
<dbReference type="InterPro" id="IPR036390">
    <property type="entry name" value="WH_DNA-bd_sf"/>
</dbReference>
<feature type="coiled-coil region" evidence="1">
    <location>
        <begin position="91"/>
        <end position="137"/>
    </location>
</feature>
<evidence type="ECO:0000256" key="1">
    <source>
        <dbReference type="SAM" id="Coils"/>
    </source>
</evidence>
<name>A0A1I0JPU2_9EURY</name>
<evidence type="ECO:0000313" key="5">
    <source>
        <dbReference type="Proteomes" id="UP000324021"/>
    </source>
</evidence>